<dbReference type="GO" id="GO:0031436">
    <property type="term" value="C:BRCA1-BARD1 complex"/>
    <property type="evidence" value="ECO:0007669"/>
    <property type="project" value="TreeGrafter"/>
</dbReference>
<dbReference type="PANTHER" id="PTHR24171">
    <property type="entry name" value="ANKYRIN REPEAT DOMAIN-CONTAINING PROTEIN 39-RELATED"/>
    <property type="match status" value="1"/>
</dbReference>
<protein>
    <submittedName>
        <fullName evidence="3">Uncharacterized protein</fullName>
    </submittedName>
</protein>
<dbReference type="AlphaFoldDB" id="A0A382V117"/>
<dbReference type="InterPro" id="IPR002110">
    <property type="entry name" value="Ankyrin_rpt"/>
</dbReference>
<feature type="non-terminal residue" evidence="3">
    <location>
        <position position="1"/>
    </location>
</feature>
<dbReference type="GO" id="GO:0070531">
    <property type="term" value="C:BRCA1-A complex"/>
    <property type="evidence" value="ECO:0007669"/>
    <property type="project" value="TreeGrafter"/>
</dbReference>
<keyword evidence="2" id="KW-0040">ANK repeat</keyword>
<dbReference type="GO" id="GO:0004842">
    <property type="term" value="F:ubiquitin-protein transferase activity"/>
    <property type="evidence" value="ECO:0007669"/>
    <property type="project" value="TreeGrafter"/>
</dbReference>
<dbReference type="PRINTS" id="PR01415">
    <property type="entry name" value="ANKYRIN"/>
</dbReference>
<dbReference type="PROSITE" id="PS50297">
    <property type="entry name" value="ANK_REP_REGION"/>
    <property type="match status" value="3"/>
</dbReference>
<evidence type="ECO:0000256" key="1">
    <source>
        <dbReference type="ARBA" id="ARBA00022737"/>
    </source>
</evidence>
<dbReference type="SMART" id="SM00248">
    <property type="entry name" value="ANK"/>
    <property type="match status" value="5"/>
</dbReference>
<dbReference type="Gene3D" id="1.25.40.20">
    <property type="entry name" value="Ankyrin repeat-containing domain"/>
    <property type="match status" value="2"/>
</dbReference>
<sequence>GVDVDARNVGSNSYDSRDRTALGLATRKGHIEIVKLLIDEGADVNVKYNGGFTPLQDALLKRGNDDIVELLVEKGANVNVQSDRCSSPLMLALWEHFSEHIIELLIVKGADVNANAVSFPILNIAAIWPSEKIAKLMLTKGADLNAVKPGNTTPLMHAAINNKTDRVRLFLSSGANVNAWTRLKKTTLTYTKSKEITLHLTALDFAKKHHHNEIIDLLRSWGGKTWEELKTEGT</sequence>
<dbReference type="InterPro" id="IPR036770">
    <property type="entry name" value="Ankyrin_rpt-contain_sf"/>
</dbReference>
<evidence type="ECO:0000313" key="3">
    <source>
        <dbReference type="EMBL" id="SVD40246.1"/>
    </source>
</evidence>
<name>A0A382V117_9ZZZZ</name>
<organism evidence="3">
    <name type="scientific">marine metagenome</name>
    <dbReference type="NCBI Taxonomy" id="408172"/>
    <lineage>
        <taxon>unclassified sequences</taxon>
        <taxon>metagenomes</taxon>
        <taxon>ecological metagenomes</taxon>
    </lineage>
</organism>
<dbReference type="SUPFAM" id="SSF48403">
    <property type="entry name" value="Ankyrin repeat"/>
    <property type="match status" value="1"/>
</dbReference>
<accession>A0A382V117</accession>
<keyword evidence="1" id="KW-0677">Repeat</keyword>
<dbReference type="Pfam" id="PF12796">
    <property type="entry name" value="Ank_2"/>
    <property type="match status" value="2"/>
</dbReference>
<gene>
    <name evidence="3" type="ORF">METZ01_LOCUS393100</name>
</gene>
<dbReference type="PANTHER" id="PTHR24171:SF11">
    <property type="entry name" value="26S PROTEASOME NON-ATPASE REGULATORY SUBUNIT 10"/>
    <property type="match status" value="1"/>
</dbReference>
<dbReference type="PROSITE" id="PS50088">
    <property type="entry name" value="ANK_REPEAT"/>
    <property type="match status" value="4"/>
</dbReference>
<evidence type="ECO:0000256" key="2">
    <source>
        <dbReference type="ARBA" id="ARBA00023043"/>
    </source>
</evidence>
<dbReference type="EMBL" id="UINC01148395">
    <property type="protein sequence ID" value="SVD40246.1"/>
    <property type="molecule type" value="Genomic_DNA"/>
</dbReference>
<reference evidence="3" key="1">
    <citation type="submission" date="2018-05" db="EMBL/GenBank/DDBJ databases">
        <authorList>
            <person name="Lanie J.A."/>
            <person name="Ng W.-L."/>
            <person name="Kazmierczak K.M."/>
            <person name="Andrzejewski T.M."/>
            <person name="Davidsen T.M."/>
            <person name="Wayne K.J."/>
            <person name="Tettelin H."/>
            <person name="Glass J.I."/>
            <person name="Rusch D."/>
            <person name="Podicherti R."/>
            <person name="Tsui H.-C.T."/>
            <person name="Winkler M.E."/>
        </authorList>
    </citation>
    <scope>NUCLEOTIDE SEQUENCE</scope>
</reference>
<dbReference type="GO" id="GO:0085020">
    <property type="term" value="P:protein K6-linked ubiquitination"/>
    <property type="evidence" value="ECO:0007669"/>
    <property type="project" value="TreeGrafter"/>
</dbReference>
<proteinExistence type="predicted"/>
<dbReference type="Pfam" id="PF00023">
    <property type="entry name" value="Ank"/>
    <property type="match status" value="1"/>
</dbReference>